<dbReference type="STRING" id="287098.SAMN05421665_1751"/>
<dbReference type="RefSeq" id="WP_084190761.1">
    <property type="nucleotide sequence ID" value="NZ_FTPR01000001.1"/>
</dbReference>
<dbReference type="Gene3D" id="1.50.10.20">
    <property type="match status" value="1"/>
</dbReference>
<feature type="binding site" evidence="1">
    <location>
        <position position="340"/>
    </location>
    <ligand>
        <name>Zn(2+)</name>
        <dbReference type="ChEBI" id="CHEBI:29105"/>
    </ligand>
</feature>
<keyword evidence="1" id="KW-0479">Metal-binding</keyword>
<evidence type="ECO:0000313" key="2">
    <source>
        <dbReference type="EMBL" id="SIT83914.1"/>
    </source>
</evidence>
<dbReference type="SMART" id="SM01260">
    <property type="entry name" value="LANC_like"/>
    <property type="match status" value="1"/>
</dbReference>
<dbReference type="SUPFAM" id="SSF158745">
    <property type="entry name" value="LanC-like"/>
    <property type="match status" value="1"/>
</dbReference>
<dbReference type="AlphaFoldDB" id="A0A1R3WZW8"/>
<proteinExistence type="predicted"/>
<keyword evidence="3" id="KW-1185">Reference proteome</keyword>
<dbReference type="PRINTS" id="PR01950">
    <property type="entry name" value="LANCSUPER"/>
</dbReference>
<accession>A0A1R3WZW8</accession>
<name>A0A1R3WZW8_9RHOB</name>
<reference evidence="3" key="1">
    <citation type="submission" date="2017-01" db="EMBL/GenBank/DDBJ databases">
        <authorList>
            <person name="Varghese N."/>
            <person name="Submissions S."/>
        </authorList>
    </citation>
    <scope>NUCLEOTIDE SEQUENCE [LARGE SCALE GENOMIC DNA]</scope>
    <source>
        <strain evidence="3">DSM 29591</strain>
    </source>
</reference>
<feature type="binding site" evidence="1">
    <location>
        <position position="341"/>
    </location>
    <ligand>
        <name>Zn(2+)</name>
        <dbReference type="ChEBI" id="CHEBI:29105"/>
    </ligand>
</feature>
<dbReference type="InterPro" id="IPR007822">
    <property type="entry name" value="LANC-like"/>
</dbReference>
<protein>
    <submittedName>
        <fullName evidence="2">Lanthionine synthetase C-like protein</fullName>
    </submittedName>
</protein>
<dbReference type="Pfam" id="PF05147">
    <property type="entry name" value="LANC_like"/>
    <property type="match status" value="1"/>
</dbReference>
<dbReference type="PANTHER" id="PTHR12736">
    <property type="entry name" value="LANC-LIKE PROTEIN"/>
    <property type="match status" value="1"/>
</dbReference>
<dbReference type="PRINTS" id="PR01955">
    <property type="entry name" value="LANCFRANKIA"/>
</dbReference>
<dbReference type="OrthoDB" id="9148343at2"/>
<evidence type="ECO:0000313" key="3">
    <source>
        <dbReference type="Proteomes" id="UP000186997"/>
    </source>
</evidence>
<feature type="binding site" evidence="1">
    <location>
        <position position="290"/>
    </location>
    <ligand>
        <name>Zn(2+)</name>
        <dbReference type="ChEBI" id="CHEBI:29105"/>
    </ligand>
</feature>
<dbReference type="GO" id="GO:0031179">
    <property type="term" value="P:peptide modification"/>
    <property type="evidence" value="ECO:0007669"/>
    <property type="project" value="InterPro"/>
</dbReference>
<sequence>MTDAQLKDMALQIGRMLARDAIWDDRRCNWLGPANDIFWGTTMAGYGMLGSSVYDGTAGIALFLAHLGKLTDDTVVQQTALGAINHSVSRYRDCPASVSLSFYTGHVGIGYAAIVIGQMTGAPSLITQGKEILLDALHAHTAGRCILDVMLGVAASIPAIIAVQDVLGRDRIEKPLLVWGGKILGHAVEGKRGLSWDTTAEMRTNAGEAAWLQPDAPVQPNLLGYGHGASGIGLALMALGTAFDQDQFTVAGKRAFAYEEAWFDPICGCWPDLRYHGQAEAKGRTEVAWCHGATGIGLARLRAHALTGDPAFLEQARTAAELTKKTLLTRLTPQTNLCLCHGVGSDIELMLHPKTAETVESSDILHAVQAFIQVSYLEVGRPLPYGGGDKHQPPGLMLGLAGTGYALLRCMKVDQPPSLVCVGAG</sequence>
<dbReference type="GO" id="GO:0046872">
    <property type="term" value="F:metal ion binding"/>
    <property type="evidence" value="ECO:0007669"/>
    <property type="project" value="UniProtKB-KW"/>
</dbReference>
<dbReference type="Proteomes" id="UP000186997">
    <property type="component" value="Unassembled WGS sequence"/>
</dbReference>
<organism evidence="2 3">
    <name type="scientific">Yoonia rosea</name>
    <dbReference type="NCBI Taxonomy" id="287098"/>
    <lineage>
        <taxon>Bacteria</taxon>
        <taxon>Pseudomonadati</taxon>
        <taxon>Pseudomonadota</taxon>
        <taxon>Alphaproteobacteria</taxon>
        <taxon>Rhodobacterales</taxon>
        <taxon>Paracoccaceae</taxon>
        <taxon>Yoonia</taxon>
    </lineage>
</organism>
<keyword evidence="1" id="KW-0862">Zinc</keyword>
<evidence type="ECO:0000256" key="1">
    <source>
        <dbReference type="PIRSR" id="PIRSR607822-1"/>
    </source>
</evidence>
<gene>
    <name evidence="2" type="ORF">SAMN05421665_1751</name>
</gene>
<dbReference type="GO" id="GO:0005886">
    <property type="term" value="C:plasma membrane"/>
    <property type="evidence" value="ECO:0007669"/>
    <property type="project" value="TreeGrafter"/>
</dbReference>
<dbReference type="PANTHER" id="PTHR12736:SF7">
    <property type="entry name" value="LANC-LIKE PROTEIN 3"/>
    <property type="match status" value="1"/>
</dbReference>
<dbReference type="EMBL" id="FTPR01000001">
    <property type="protein sequence ID" value="SIT83914.1"/>
    <property type="molecule type" value="Genomic_DNA"/>
</dbReference>